<feature type="domain" description="Peptidase C39" evidence="14">
    <location>
        <begin position="1"/>
        <end position="119"/>
    </location>
</feature>
<dbReference type="PROSITE" id="PS00211">
    <property type="entry name" value="ABC_TRANSPORTER_1"/>
    <property type="match status" value="1"/>
</dbReference>
<dbReference type="SUPFAM" id="SSF52540">
    <property type="entry name" value="P-loop containing nucleoside triphosphate hydrolases"/>
    <property type="match status" value="1"/>
</dbReference>
<proteinExistence type="predicted"/>
<dbReference type="Pfam" id="PF00005">
    <property type="entry name" value="ABC_tran"/>
    <property type="match status" value="1"/>
</dbReference>
<dbReference type="Gene3D" id="3.40.50.300">
    <property type="entry name" value="P-loop containing nucleotide triphosphate hydrolases"/>
    <property type="match status" value="1"/>
</dbReference>
<keyword evidence="6 15" id="KW-0067">ATP-binding</keyword>
<evidence type="ECO:0000259" key="13">
    <source>
        <dbReference type="PROSITE" id="PS50929"/>
    </source>
</evidence>
<dbReference type="SMART" id="SM00382">
    <property type="entry name" value="AAA"/>
    <property type="match status" value="1"/>
</dbReference>
<evidence type="ECO:0000256" key="9">
    <source>
        <dbReference type="ARBA" id="ARBA00023136"/>
    </source>
</evidence>
<dbReference type="Gene3D" id="1.20.1560.10">
    <property type="entry name" value="ABC transporter type 1, transmembrane domain"/>
    <property type="match status" value="1"/>
</dbReference>
<dbReference type="GO" id="GO:0034040">
    <property type="term" value="F:ATPase-coupled lipid transmembrane transporter activity"/>
    <property type="evidence" value="ECO:0007669"/>
    <property type="project" value="TreeGrafter"/>
</dbReference>
<comment type="caution">
    <text evidence="15">The sequence shown here is derived from an EMBL/GenBank/DDBJ whole genome shotgun (WGS) entry which is preliminary data.</text>
</comment>
<dbReference type="AlphaFoldDB" id="W4PAT8"/>
<dbReference type="InterPro" id="IPR039421">
    <property type="entry name" value="Type_1_exporter"/>
</dbReference>
<dbReference type="PANTHER" id="PTHR24221">
    <property type="entry name" value="ATP-BINDING CASSETTE SUB-FAMILY B"/>
    <property type="match status" value="1"/>
</dbReference>
<evidence type="ECO:0000259" key="12">
    <source>
        <dbReference type="PROSITE" id="PS50893"/>
    </source>
</evidence>
<feature type="transmembrane region" description="Helical" evidence="11">
    <location>
        <begin position="396"/>
        <end position="423"/>
    </location>
</feature>
<dbReference type="Gene3D" id="3.90.70.10">
    <property type="entry name" value="Cysteine proteinases"/>
    <property type="match status" value="1"/>
</dbReference>
<dbReference type="InterPro" id="IPR003439">
    <property type="entry name" value="ABC_transporter-like_ATP-bd"/>
</dbReference>
<dbReference type="GO" id="GO:0015031">
    <property type="term" value="P:protein transport"/>
    <property type="evidence" value="ECO:0007669"/>
    <property type="project" value="UniProtKB-KW"/>
</dbReference>
<evidence type="ECO:0000256" key="8">
    <source>
        <dbReference type="ARBA" id="ARBA00022989"/>
    </source>
</evidence>
<dbReference type="GO" id="GO:0140359">
    <property type="term" value="F:ABC-type transporter activity"/>
    <property type="evidence" value="ECO:0007669"/>
    <property type="project" value="InterPro"/>
</dbReference>
<dbReference type="InterPro" id="IPR003593">
    <property type="entry name" value="AAA+_ATPase"/>
</dbReference>
<dbReference type="PROSITE" id="PS50990">
    <property type="entry name" value="PEPTIDASE_C39"/>
    <property type="match status" value="1"/>
</dbReference>
<keyword evidence="8 11" id="KW-1133">Transmembrane helix</keyword>
<dbReference type="PROSITE" id="PS50893">
    <property type="entry name" value="ABC_TRANSPORTER_2"/>
    <property type="match status" value="1"/>
</dbReference>
<dbReference type="Pfam" id="PF03412">
    <property type="entry name" value="Peptidase_C39"/>
    <property type="match status" value="1"/>
</dbReference>
<evidence type="ECO:0000313" key="16">
    <source>
        <dbReference type="Proteomes" id="UP000018861"/>
    </source>
</evidence>
<dbReference type="Proteomes" id="UP000018861">
    <property type="component" value="Unassembled WGS sequence"/>
</dbReference>
<keyword evidence="10" id="KW-0080">Bacteriocin transport</keyword>
<dbReference type="EMBL" id="BAIQ01000035">
    <property type="protein sequence ID" value="GAE16488.1"/>
    <property type="molecule type" value="Genomic_DNA"/>
</dbReference>
<feature type="transmembrane region" description="Helical" evidence="11">
    <location>
        <begin position="297"/>
        <end position="317"/>
    </location>
</feature>
<dbReference type="GO" id="GO:0016887">
    <property type="term" value="F:ATP hydrolysis activity"/>
    <property type="evidence" value="ECO:0007669"/>
    <property type="project" value="InterPro"/>
</dbReference>
<dbReference type="CDD" id="cd18571">
    <property type="entry name" value="ABC_6TM_peptidase_like"/>
    <property type="match status" value="1"/>
</dbReference>
<evidence type="ECO:0000256" key="5">
    <source>
        <dbReference type="ARBA" id="ARBA00022741"/>
    </source>
</evidence>
<evidence type="ECO:0000256" key="7">
    <source>
        <dbReference type="ARBA" id="ARBA00022927"/>
    </source>
</evidence>
<feature type="domain" description="ABC transmembrane type-1" evidence="13">
    <location>
        <begin position="161"/>
        <end position="442"/>
    </location>
</feature>
<accession>W4PAT8</accession>
<evidence type="ECO:0000256" key="10">
    <source>
        <dbReference type="ARBA" id="ARBA00043264"/>
    </source>
</evidence>
<keyword evidence="2" id="KW-0813">Transport</keyword>
<dbReference type="PROSITE" id="PS50929">
    <property type="entry name" value="ABC_TM1F"/>
    <property type="match status" value="1"/>
</dbReference>
<comment type="subcellular location">
    <subcellularLocation>
        <location evidence="1">Cell membrane</location>
        <topology evidence="1">Multi-pass membrane protein</topology>
    </subcellularLocation>
</comment>
<dbReference type="GO" id="GO:0043213">
    <property type="term" value="P:bacteriocin transport"/>
    <property type="evidence" value="ECO:0007669"/>
    <property type="project" value="UniProtKB-KW"/>
</dbReference>
<evidence type="ECO:0000256" key="6">
    <source>
        <dbReference type="ARBA" id="ARBA00022840"/>
    </source>
</evidence>
<dbReference type="InterPro" id="IPR036640">
    <property type="entry name" value="ABC1_TM_sf"/>
</dbReference>
<keyword evidence="5" id="KW-0547">Nucleotide-binding</keyword>
<evidence type="ECO:0000256" key="11">
    <source>
        <dbReference type="SAM" id="Phobius"/>
    </source>
</evidence>
<evidence type="ECO:0000256" key="3">
    <source>
        <dbReference type="ARBA" id="ARBA00022475"/>
    </source>
</evidence>
<dbReference type="InterPro" id="IPR017871">
    <property type="entry name" value="ABC_transporter-like_CS"/>
</dbReference>
<reference evidence="15 16" key="1">
    <citation type="journal article" date="2014" name="Genome Announc.">
        <title>Draft Genome Sequences of Three Strains of Bacteroides pyogenes Isolated from a Cat and Swine.</title>
        <authorList>
            <person name="Sakamoto M."/>
            <person name="Oshima K."/>
            <person name="Suda W."/>
            <person name="Kitamura K."/>
            <person name="Iida T."/>
            <person name="Hattori M."/>
            <person name="Ohkuma M."/>
        </authorList>
    </citation>
    <scope>NUCLEOTIDE SEQUENCE [LARGE SCALE GENOMIC DNA]</scope>
    <source>
        <strain evidence="15 16">JCM 6292</strain>
    </source>
</reference>
<dbReference type="GO" id="GO:0006508">
    <property type="term" value="P:proteolysis"/>
    <property type="evidence" value="ECO:0007669"/>
    <property type="project" value="InterPro"/>
</dbReference>
<dbReference type="PANTHER" id="PTHR24221:SF654">
    <property type="entry name" value="ATP-BINDING CASSETTE SUB-FAMILY B MEMBER 6"/>
    <property type="match status" value="1"/>
</dbReference>
<keyword evidence="9 11" id="KW-0472">Membrane</keyword>
<organism evidence="15 16">
    <name type="scientific">Bacteroides pyogenes JCM 6292</name>
    <dbReference type="NCBI Taxonomy" id="1235809"/>
    <lineage>
        <taxon>Bacteria</taxon>
        <taxon>Pseudomonadati</taxon>
        <taxon>Bacteroidota</taxon>
        <taxon>Bacteroidia</taxon>
        <taxon>Bacteroidales</taxon>
        <taxon>Bacteroidaceae</taxon>
        <taxon>Bacteroides</taxon>
    </lineage>
</organism>
<evidence type="ECO:0000256" key="4">
    <source>
        <dbReference type="ARBA" id="ARBA00022692"/>
    </source>
</evidence>
<dbReference type="SUPFAM" id="SSF90123">
    <property type="entry name" value="ABC transporter transmembrane region"/>
    <property type="match status" value="1"/>
</dbReference>
<gene>
    <name evidence="15" type="ORF">JCM6292_2924</name>
</gene>
<keyword evidence="7" id="KW-0653">Protein transport</keyword>
<feature type="domain" description="ABC transporter" evidence="12">
    <location>
        <begin position="475"/>
        <end position="710"/>
    </location>
</feature>
<dbReference type="GO" id="GO:0005524">
    <property type="term" value="F:ATP binding"/>
    <property type="evidence" value="ECO:0007669"/>
    <property type="project" value="UniProtKB-KW"/>
</dbReference>
<feature type="transmembrane region" description="Helical" evidence="11">
    <location>
        <begin position="270"/>
        <end position="291"/>
    </location>
</feature>
<dbReference type="GO" id="GO:0008233">
    <property type="term" value="F:peptidase activity"/>
    <property type="evidence" value="ECO:0007669"/>
    <property type="project" value="InterPro"/>
</dbReference>
<protein>
    <submittedName>
        <fullName evidence="15">ABC transporter ATP-binding protein</fullName>
    </submittedName>
</protein>
<evidence type="ECO:0000256" key="2">
    <source>
        <dbReference type="ARBA" id="ARBA00022448"/>
    </source>
</evidence>
<evidence type="ECO:0000256" key="1">
    <source>
        <dbReference type="ARBA" id="ARBA00004651"/>
    </source>
</evidence>
<dbReference type="Pfam" id="PF00664">
    <property type="entry name" value="ABC_membrane"/>
    <property type="match status" value="1"/>
</dbReference>
<dbReference type="InterPro" id="IPR027417">
    <property type="entry name" value="P-loop_NTPase"/>
</dbReference>
<evidence type="ECO:0000259" key="14">
    <source>
        <dbReference type="PROSITE" id="PS50990"/>
    </source>
</evidence>
<dbReference type="InterPro" id="IPR011527">
    <property type="entry name" value="ABC1_TM_dom"/>
</dbReference>
<keyword evidence="4 11" id="KW-0812">Transmembrane</keyword>
<sequence>MDCGVACVKMLTDYHGQSFALDELKSICNPTREGVSLSNVAKTLDSVGYATVGGRLSVERLVDKAPLPCLLHWNQEHFVILYKIEKKGRVFHVADPGIGLLKYNKKEFTENWCSTKVGDEEKGIVLVVEKKADVTINGTKDKKNIFTTLIPYFFKYKKIFALLLLGLIVGSIIQLFFPFLTQAIVDVGIKNSNLHFINTILVAQLILLFGKMISEFVQNWLLLHISTRVNISMLSDFIIKLMKLPMVFFDTKLTGDILQRFADHKRLEKFITVQLLNVLYAGINFIVFGAILWFFNFIIFVIFLIGSLLYIGWLLLFMRKRKIIDYQIFEQQAINDNRTYQLIQGMQEIKLQGCSHRIRWDWEDIQAKLFDINISALKLRQSQMVGSVFINETKNVLITFMAAYSVVFGSLSIGMMLAIQYIIGQLSVPVEQIAQFIYNMQDTKISLERITNTIEKDDENKNRKLQNLSNETERILLDNVSFSYEGTTTPTLKNICMNIPQGTTTAIVGASGSGKTTLIKLLLQYYNIKYGKILIDNYNLNDIDTDSWRQQCGAVMQDGFLFSETIARNIALSDDIIDTEKLAYAAKMANLDEFVNRLPLKYNTIIGQEGRSISQGQKQRILIARAIYKNPQYLFLDEATNALDATNEKEITNNLADFMRSRTVFIVAHRLSTVMNADQIIVLHQGEIIEKGTHAELVKAQGYYYNLIKNQLELGN</sequence>
<dbReference type="GO" id="GO:0005886">
    <property type="term" value="C:plasma membrane"/>
    <property type="evidence" value="ECO:0007669"/>
    <property type="project" value="UniProtKB-SubCell"/>
</dbReference>
<dbReference type="InterPro" id="IPR005074">
    <property type="entry name" value="Peptidase_C39"/>
</dbReference>
<feature type="transmembrane region" description="Helical" evidence="11">
    <location>
        <begin position="159"/>
        <end position="180"/>
    </location>
</feature>
<name>W4PAT8_9BACE</name>
<evidence type="ECO:0000313" key="15">
    <source>
        <dbReference type="EMBL" id="GAE16488.1"/>
    </source>
</evidence>
<keyword evidence="3" id="KW-1003">Cell membrane</keyword>
<dbReference type="FunFam" id="3.40.50.300:FF:000221">
    <property type="entry name" value="Multidrug ABC transporter ATP-binding protein"/>
    <property type="match status" value="1"/>
</dbReference>